<keyword evidence="2" id="KW-0963">Cytoplasm</keyword>
<sequence length="858" mass="97731">MEIWNFPACSFFSDHHTHTIMPSLLSGRILHFPKLSATSSSESYSSKQVKFPKKISQNSATSVRPAGKPSLAKMFTETTICPIYTLTDSGSPLRKTHKLNLEVSPHRAVSAVRLMRIEFGGAFADLLNEQGKGSGDNEMGYVERTLGFRTRDLDDRDLRLVTEVVGGTIRWRRYLDHLILSLCHDERTFRSMEPLLVQVVKKLDKLRRNFLWKSNKEGKGYNLVNWKNVLLSKERGGLGIRYLRLQNESLLMKWLWRYTEEDAALWKEVIVAKYGGLNPWCTKITSEPYGVGVWRTIRNLWPQMEGNVYIKVGNGNKTKFWKDGWIDQTSLRELFLDLFLICENPDARVSDCWTEQGWNISLRRLLNDWEVERVAAVLEKLAGMIITTTATDKILWKHSKDGVFSVNNAYKRGLMGMTGPPKYNWNYFWKSDIPTKILRIGFYEITKLDMPPYAVVDESVRLAKVALRPGAGNLVNGILRKLAVLKESDSLPAVEVDGDDRQQARGLATLYSHPVWMVRRWTKYFGQDTAIKLMTWNNSYPSFSLRANTGKGLTGADLVSRLKMLKVPHEPSLYLDDFVRLKTGMQNVIQAGLLKEGFCAVQDESAGLVVSIVDPQPGENIIDCCAAPGGKTLFMASRLNGQGKLFAVDINEGRLRILRETAKLHQVIDVISTIHSDLRTFSTDKVVEWDKVLLDAPCSGLGVLSKRADLRWNRRLEDMEQLKHLQDELLDSASRLVKPGGVLIYSTCSIDPEENEERIEAFLLRHPEFYIDPVNKYVPENFVTNRGFYMSNPVKHELDGAFAARLHESPDRLLSQVGHSKPCMQQFSLQAIIIRAQFLKDEMQRRHAVCSRPRESEV</sequence>
<dbReference type="SUPFAM" id="SSF53335">
    <property type="entry name" value="S-adenosyl-L-methionine-dependent methyltransferases"/>
    <property type="match status" value="1"/>
</dbReference>
<feature type="binding site" evidence="8">
    <location>
        <position position="649"/>
    </location>
    <ligand>
        <name>S-adenosyl-L-methionine</name>
        <dbReference type="ChEBI" id="CHEBI:59789"/>
    </ligand>
</feature>
<dbReference type="InterPro" id="IPR029063">
    <property type="entry name" value="SAM-dependent_MTases_sf"/>
</dbReference>
<feature type="domain" description="SAM-dependent MTase RsmB/NOP-type" evidence="9">
    <location>
        <begin position="533"/>
        <end position="809"/>
    </location>
</feature>
<dbReference type="Pfam" id="PF22458">
    <property type="entry name" value="RsmF-B_ferredox"/>
    <property type="match status" value="1"/>
</dbReference>
<dbReference type="FunFam" id="3.30.70.1170:FF:000003">
    <property type="entry name" value="16S rRNA (Cytosine(967)-C(5))-methyltransferase RsmB"/>
    <property type="match status" value="1"/>
</dbReference>
<dbReference type="EMBL" id="CP133623">
    <property type="protein sequence ID" value="WMV59554.1"/>
    <property type="molecule type" value="Genomic_DNA"/>
</dbReference>
<keyword evidence="6 8" id="KW-0949">S-adenosyl-L-methionine</keyword>
<keyword evidence="5 8" id="KW-0808">Transferase</keyword>
<dbReference type="InterPro" id="IPR001678">
    <property type="entry name" value="MeTrfase_RsmB-F_NOP2_dom"/>
</dbReference>
<dbReference type="GO" id="GO:0006364">
    <property type="term" value="P:rRNA processing"/>
    <property type="evidence" value="ECO:0007669"/>
    <property type="project" value="UniProtKB-KW"/>
</dbReference>
<dbReference type="FunFam" id="3.40.50.150:FF:000022">
    <property type="entry name" value="Ribosomal RNA small subunit methyltransferase B"/>
    <property type="match status" value="1"/>
</dbReference>
<dbReference type="PANTHER" id="PTHR22807:SF61">
    <property type="entry name" value="NOL1_NOP2_SUN FAMILY PROTEIN _ ANTITERMINATION NUSB DOMAIN-CONTAINING PROTEIN"/>
    <property type="match status" value="1"/>
</dbReference>
<dbReference type="InterPro" id="IPR023268">
    <property type="entry name" value="RCMT_RsmB-rel_pln"/>
</dbReference>
<feature type="binding site" evidence="8">
    <location>
        <position position="677"/>
    </location>
    <ligand>
        <name>S-adenosyl-L-methionine</name>
        <dbReference type="ChEBI" id="CHEBI:59789"/>
    </ligand>
</feature>
<dbReference type="Pfam" id="PF01029">
    <property type="entry name" value="NusB"/>
    <property type="match status" value="1"/>
</dbReference>
<dbReference type="InterPro" id="IPR006027">
    <property type="entry name" value="NusB_RsmB_TIM44"/>
</dbReference>
<dbReference type="GO" id="GO:0001510">
    <property type="term" value="P:RNA methylation"/>
    <property type="evidence" value="ECO:0007669"/>
    <property type="project" value="InterPro"/>
</dbReference>
<dbReference type="PROSITE" id="PS51686">
    <property type="entry name" value="SAM_MT_RSMB_NOP"/>
    <property type="match status" value="1"/>
</dbReference>
<reference evidence="10" key="1">
    <citation type="submission" date="2023-08" db="EMBL/GenBank/DDBJ databases">
        <title>A de novo genome assembly of Solanum verrucosum Schlechtendal, a Mexican diploid species geographically isolated from the other diploid A-genome species in potato relatives.</title>
        <authorList>
            <person name="Hosaka K."/>
        </authorList>
    </citation>
    <scope>NUCLEOTIDE SEQUENCE</scope>
    <source>
        <tissue evidence="10">Young leaves</tissue>
    </source>
</reference>
<evidence type="ECO:0000256" key="7">
    <source>
        <dbReference type="ARBA" id="ARBA00022884"/>
    </source>
</evidence>
<comment type="subcellular location">
    <subcellularLocation>
        <location evidence="1">Cytoplasm</location>
    </subcellularLocation>
</comment>
<keyword evidence="7 8" id="KW-0694">RNA-binding</keyword>
<name>A0AAF1A3X1_SOLVR</name>
<feature type="binding site" evidence="8">
    <location>
        <begin position="625"/>
        <end position="631"/>
    </location>
    <ligand>
        <name>S-adenosyl-L-methionine</name>
        <dbReference type="ChEBI" id="CHEBI:59789"/>
    </ligand>
</feature>
<protein>
    <recommendedName>
        <fullName evidence="9">SAM-dependent MTase RsmB/NOP-type domain-containing protein</fullName>
    </recommendedName>
</protein>
<dbReference type="Pfam" id="PF01189">
    <property type="entry name" value="Methyltr_RsmB-F"/>
    <property type="match status" value="1"/>
</dbReference>
<dbReference type="SUPFAM" id="SSF48013">
    <property type="entry name" value="NusB-like"/>
    <property type="match status" value="1"/>
</dbReference>
<evidence type="ECO:0000256" key="8">
    <source>
        <dbReference type="PROSITE-ProRule" id="PRU01023"/>
    </source>
</evidence>
<accession>A0AAF1A3X1</accession>
<evidence type="ECO:0000256" key="1">
    <source>
        <dbReference type="ARBA" id="ARBA00004496"/>
    </source>
</evidence>
<dbReference type="InterPro" id="IPR023267">
    <property type="entry name" value="RCMT"/>
</dbReference>
<organism evidence="10 11">
    <name type="scientific">Solanum verrucosum</name>
    <dbReference type="NCBI Taxonomy" id="315347"/>
    <lineage>
        <taxon>Eukaryota</taxon>
        <taxon>Viridiplantae</taxon>
        <taxon>Streptophyta</taxon>
        <taxon>Embryophyta</taxon>
        <taxon>Tracheophyta</taxon>
        <taxon>Spermatophyta</taxon>
        <taxon>Magnoliopsida</taxon>
        <taxon>eudicotyledons</taxon>
        <taxon>Gunneridae</taxon>
        <taxon>Pentapetalae</taxon>
        <taxon>asterids</taxon>
        <taxon>lamiids</taxon>
        <taxon>Solanales</taxon>
        <taxon>Solanaceae</taxon>
        <taxon>Solanoideae</taxon>
        <taxon>Solaneae</taxon>
        <taxon>Solanum</taxon>
    </lineage>
</organism>
<keyword evidence="3" id="KW-0698">rRNA processing</keyword>
<evidence type="ECO:0000256" key="4">
    <source>
        <dbReference type="ARBA" id="ARBA00022603"/>
    </source>
</evidence>
<evidence type="ECO:0000256" key="6">
    <source>
        <dbReference type="ARBA" id="ARBA00022691"/>
    </source>
</evidence>
<dbReference type="PANTHER" id="PTHR22807">
    <property type="entry name" value="NOP2 YEAST -RELATED NOL1/NOP2/FMU SUN DOMAIN-CONTAINING"/>
    <property type="match status" value="1"/>
</dbReference>
<evidence type="ECO:0000256" key="5">
    <source>
        <dbReference type="ARBA" id="ARBA00022679"/>
    </source>
</evidence>
<dbReference type="Proteomes" id="UP001234989">
    <property type="component" value="Chromosome 12"/>
</dbReference>
<feature type="active site" description="Nucleophile" evidence="8">
    <location>
        <position position="748"/>
    </location>
</feature>
<proteinExistence type="inferred from homology"/>
<evidence type="ECO:0000313" key="10">
    <source>
        <dbReference type="EMBL" id="WMV59554.1"/>
    </source>
</evidence>
<dbReference type="GO" id="GO:0008173">
    <property type="term" value="F:RNA methyltransferase activity"/>
    <property type="evidence" value="ECO:0007669"/>
    <property type="project" value="InterPro"/>
</dbReference>
<dbReference type="GO" id="GO:0006355">
    <property type="term" value="P:regulation of DNA-templated transcription"/>
    <property type="evidence" value="ECO:0007669"/>
    <property type="project" value="InterPro"/>
</dbReference>
<dbReference type="PRINTS" id="PR02008">
    <property type="entry name" value="RCMTFAMILY"/>
</dbReference>
<dbReference type="InterPro" id="IPR049560">
    <property type="entry name" value="MeTrfase_RsmB-F_NOP2_cat"/>
</dbReference>
<feature type="binding site" evidence="8">
    <location>
        <position position="695"/>
    </location>
    <ligand>
        <name>S-adenosyl-L-methionine</name>
        <dbReference type="ChEBI" id="CHEBI:59789"/>
    </ligand>
</feature>
<dbReference type="InterPro" id="IPR054728">
    <property type="entry name" value="RsmB-like_ferredoxin"/>
</dbReference>
<dbReference type="Gene3D" id="1.10.940.10">
    <property type="entry name" value="NusB-like"/>
    <property type="match status" value="1"/>
</dbReference>
<evidence type="ECO:0000256" key="3">
    <source>
        <dbReference type="ARBA" id="ARBA00022552"/>
    </source>
</evidence>
<keyword evidence="4 8" id="KW-0489">Methyltransferase</keyword>
<gene>
    <name evidence="10" type="ORF">MTR67_052939</name>
</gene>
<keyword evidence="11" id="KW-1185">Reference proteome</keyword>
<dbReference type="GO" id="GO:0003723">
    <property type="term" value="F:RNA binding"/>
    <property type="evidence" value="ECO:0007669"/>
    <property type="project" value="UniProtKB-UniRule"/>
</dbReference>
<evidence type="ECO:0000256" key="2">
    <source>
        <dbReference type="ARBA" id="ARBA00022490"/>
    </source>
</evidence>
<dbReference type="Gene3D" id="3.40.50.150">
    <property type="entry name" value="Vaccinia Virus protein VP39"/>
    <property type="match status" value="1"/>
</dbReference>
<dbReference type="Gene3D" id="3.30.70.1170">
    <property type="entry name" value="Sun protein, domain 3"/>
    <property type="match status" value="1"/>
</dbReference>
<dbReference type="AlphaFoldDB" id="A0AAF1A3X1"/>
<dbReference type="InterPro" id="IPR035926">
    <property type="entry name" value="NusB-like_sf"/>
</dbReference>
<evidence type="ECO:0000259" key="9">
    <source>
        <dbReference type="PROSITE" id="PS51686"/>
    </source>
</evidence>
<dbReference type="PRINTS" id="PR02009">
    <property type="entry name" value="RCMTFMUVIRPL"/>
</dbReference>
<comment type="similarity">
    <text evidence="8">Belongs to the class I-like SAM-binding methyltransferase superfamily. RsmB/NOP family.</text>
</comment>
<dbReference type="GO" id="GO:0005737">
    <property type="term" value="C:cytoplasm"/>
    <property type="evidence" value="ECO:0007669"/>
    <property type="project" value="UniProtKB-SubCell"/>
</dbReference>
<dbReference type="CDD" id="cd02440">
    <property type="entry name" value="AdoMet_MTases"/>
    <property type="match status" value="1"/>
</dbReference>
<evidence type="ECO:0000313" key="11">
    <source>
        <dbReference type="Proteomes" id="UP001234989"/>
    </source>
</evidence>